<dbReference type="PANTHER" id="PTHR42760:SF115">
    <property type="entry name" value="3-OXOACYL-[ACYL-CARRIER-PROTEIN] REDUCTASE FABG"/>
    <property type="match status" value="1"/>
</dbReference>
<gene>
    <name evidence="3" type="ORF">Triagg1_5861</name>
</gene>
<dbReference type="Pfam" id="PF13561">
    <property type="entry name" value="adh_short_C2"/>
    <property type="match status" value="1"/>
</dbReference>
<organism evidence="3 4">
    <name type="scientific">Trichoderma aggressivum f. europaeum</name>
    <dbReference type="NCBI Taxonomy" id="173218"/>
    <lineage>
        <taxon>Eukaryota</taxon>
        <taxon>Fungi</taxon>
        <taxon>Dikarya</taxon>
        <taxon>Ascomycota</taxon>
        <taxon>Pezizomycotina</taxon>
        <taxon>Sordariomycetes</taxon>
        <taxon>Hypocreomycetidae</taxon>
        <taxon>Hypocreales</taxon>
        <taxon>Hypocreaceae</taxon>
        <taxon>Trichoderma</taxon>
    </lineage>
</organism>
<dbReference type="PRINTS" id="PR00081">
    <property type="entry name" value="GDHRDH"/>
</dbReference>
<evidence type="ECO:0000256" key="1">
    <source>
        <dbReference type="ARBA" id="ARBA00006484"/>
    </source>
</evidence>
<proteinExistence type="inferred from homology"/>
<dbReference type="Gene3D" id="3.40.50.720">
    <property type="entry name" value="NAD(P)-binding Rossmann-like Domain"/>
    <property type="match status" value="1"/>
</dbReference>
<dbReference type="GeneID" id="87920326"/>
<dbReference type="EMBL" id="JAWRVG010000022">
    <property type="protein sequence ID" value="KAK4071623.1"/>
    <property type="molecule type" value="Genomic_DNA"/>
</dbReference>
<accession>A0AAE1M4D8</accession>
<evidence type="ECO:0000256" key="2">
    <source>
        <dbReference type="ARBA" id="ARBA00023002"/>
    </source>
</evidence>
<evidence type="ECO:0000313" key="3">
    <source>
        <dbReference type="EMBL" id="KAK4071623.1"/>
    </source>
</evidence>
<evidence type="ECO:0000313" key="4">
    <source>
        <dbReference type="Proteomes" id="UP001273209"/>
    </source>
</evidence>
<name>A0AAE1M4D8_9HYPO</name>
<protein>
    <submittedName>
        <fullName evidence="3">Uncharacterized protein</fullName>
    </submittedName>
</protein>
<keyword evidence="2" id="KW-0560">Oxidoreductase</keyword>
<comment type="caution">
    <text evidence="3">The sequence shown here is derived from an EMBL/GenBank/DDBJ whole genome shotgun (WGS) entry which is preliminary data.</text>
</comment>
<dbReference type="PANTHER" id="PTHR42760">
    <property type="entry name" value="SHORT-CHAIN DEHYDROGENASES/REDUCTASES FAMILY MEMBER"/>
    <property type="match status" value="1"/>
</dbReference>
<reference evidence="3" key="1">
    <citation type="submission" date="2023-11" db="EMBL/GenBank/DDBJ databases">
        <title>The genome sequences of three competitors of mushroom-forming fungi.</title>
        <authorList>
            <person name="Beijen E."/>
            <person name="Ohm R.A."/>
        </authorList>
    </citation>
    <scope>NUCLEOTIDE SEQUENCE</scope>
    <source>
        <strain evidence="3">CBS 100526</strain>
    </source>
</reference>
<dbReference type="AlphaFoldDB" id="A0AAE1M4D8"/>
<keyword evidence="4" id="KW-1185">Reference proteome</keyword>
<dbReference type="GO" id="GO:0016616">
    <property type="term" value="F:oxidoreductase activity, acting on the CH-OH group of donors, NAD or NADP as acceptor"/>
    <property type="evidence" value="ECO:0007669"/>
    <property type="project" value="TreeGrafter"/>
</dbReference>
<comment type="similarity">
    <text evidence="1">Belongs to the short-chain dehydrogenases/reductases (SDR) family.</text>
</comment>
<dbReference type="InterPro" id="IPR036291">
    <property type="entry name" value="NAD(P)-bd_dom_sf"/>
</dbReference>
<dbReference type="Proteomes" id="UP001273209">
    <property type="component" value="Unassembled WGS sequence"/>
</dbReference>
<sequence>MYFQASIAAVNVPLISSSSFDTPNSGNDTSFQLTRPTFVTGAASGKSEWETPKHPPIGIGEQTAYALANYGITKLAITDINLRDLEAVAANVQRQWPGVEVMPLELDVSKPEQAKSVLSQVVERFGRLDIAVNNAGVTGRAGQVNDELDEAEQMDELDEADWSKVLSTNLRGIHFCQQEELHIMKDQEDLGPPRGRGSIINVSSLHGLIKLLYSIQYTASAAAKYDADVIGITRADAVSHSGFNIRIKAICPGYIETPTTGSSAQSQMENRSLDEHVKETPLRRLGQPEEIADGVVFLASSLSSSVNGFGLAVNGGYSCV</sequence>
<dbReference type="RefSeq" id="XP_062755062.1">
    <property type="nucleotide sequence ID" value="XM_062900421.1"/>
</dbReference>
<dbReference type="InterPro" id="IPR002347">
    <property type="entry name" value="SDR_fam"/>
</dbReference>
<dbReference type="SUPFAM" id="SSF51735">
    <property type="entry name" value="NAD(P)-binding Rossmann-fold domains"/>
    <property type="match status" value="1"/>
</dbReference>